<accession>A0AAD8E5I1</accession>
<feature type="non-terminal residue" evidence="1">
    <location>
        <position position="82"/>
    </location>
</feature>
<name>A0AAD8E5I1_DIPPU</name>
<organism evidence="1 2">
    <name type="scientific">Diploptera punctata</name>
    <name type="common">Pacific beetle cockroach</name>
    <dbReference type="NCBI Taxonomy" id="6984"/>
    <lineage>
        <taxon>Eukaryota</taxon>
        <taxon>Metazoa</taxon>
        <taxon>Ecdysozoa</taxon>
        <taxon>Arthropoda</taxon>
        <taxon>Hexapoda</taxon>
        <taxon>Insecta</taxon>
        <taxon>Pterygota</taxon>
        <taxon>Neoptera</taxon>
        <taxon>Polyneoptera</taxon>
        <taxon>Dictyoptera</taxon>
        <taxon>Blattodea</taxon>
        <taxon>Blaberoidea</taxon>
        <taxon>Blaberidae</taxon>
        <taxon>Diplopterinae</taxon>
        <taxon>Diploptera</taxon>
    </lineage>
</organism>
<reference evidence="1" key="2">
    <citation type="submission" date="2023-05" db="EMBL/GenBank/DDBJ databases">
        <authorList>
            <person name="Fouks B."/>
        </authorList>
    </citation>
    <scope>NUCLEOTIDE SEQUENCE</scope>
    <source>
        <strain evidence="1">Stay&amp;Tobe</strain>
        <tissue evidence="1">Testes</tissue>
    </source>
</reference>
<protein>
    <submittedName>
        <fullName evidence="1">Uncharacterized protein</fullName>
    </submittedName>
</protein>
<evidence type="ECO:0000313" key="2">
    <source>
        <dbReference type="Proteomes" id="UP001233999"/>
    </source>
</evidence>
<reference evidence="1" key="1">
    <citation type="journal article" date="2023" name="IScience">
        <title>Live-bearing cockroach genome reveals convergent evolutionary mechanisms linked to viviparity in insects and beyond.</title>
        <authorList>
            <person name="Fouks B."/>
            <person name="Harrison M.C."/>
            <person name="Mikhailova A.A."/>
            <person name="Marchal E."/>
            <person name="English S."/>
            <person name="Carruthers M."/>
            <person name="Jennings E.C."/>
            <person name="Chiamaka E.L."/>
            <person name="Frigard R.A."/>
            <person name="Pippel M."/>
            <person name="Attardo G.M."/>
            <person name="Benoit J.B."/>
            <person name="Bornberg-Bauer E."/>
            <person name="Tobe S.S."/>
        </authorList>
    </citation>
    <scope>NUCLEOTIDE SEQUENCE</scope>
    <source>
        <strain evidence="1">Stay&amp;Tobe</strain>
    </source>
</reference>
<dbReference type="AlphaFoldDB" id="A0AAD8E5I1"/>
<evidence type="ECO:0000313" key="1">
    <source>
        <dbReference type="EMBL" id="KAJ9578053.1"/>
    </source>
</evidence>
<dbReference type="EMBL" id="JASPKZ010009055">
    <property type="protein sequence ID" value="KAJ9578053.1"/>
    <property type="molecule type" value="Genomic_DNA"/>
</dbReference>
<gene>
    <name evidence="1" type="ORF">L9F63_025084</name>
</gene>
<keyword evidence="2" id="KW-1185">Reference proteome</keyword>
<dbReference type="Proteomes" id="UP001233999">
    <property type="component" value="Unassembled WGS sequence"/>
</dbReference>
<comment type="caution">
    <text evidence="1">The sequence shown here is derived from an EMBL/GenBank/DDBJ whole genome shotgun (WGS) entry which is preliminary data.</text>
</comment>
<sequence length="82" mass="9368">VSERECMRVVNDEWICVSVCVSEWIAVNVYEYVSDESMGERVSVYMRASKLVGECVYVSECERVSEVSESVIDSVRVNNECE</sequence>
<proteinExistence type="predicted"/>
<feature type="non-terminal residue" evidence="1">
    <location>
        <position position="1"/>
    </location>
</feature>